<keyword evidence="2" id="KW-1185">Reference proteome</keyword>
<proteinExistence type="predicted"/>
<name>R4JEY6_9CAUD</name>
<dbReference type="EMBL" id="KC699836">
    <property type="protein sequence ID" value="AGK86873.1"/>
    <property type="molecule type" value="Genomic_DNA"/>
</dbReference>
<organism evidence="1 2">
    <name type="scientific">Bacillus phage SIOphi</name>
    <dbReference type="NCBI Taxonomy" id="1285382"/>
    <lineage>
        <taxon>Viruses</taxon>
        <taxon>Duplodnaviria</taxon>
        <taxon>Heunggongvirae</taxon>
        <taxon>Uroviricota</taxon>
        <taxon>Caudoviricetes</taxon>
        <taxon>Herelleviridae</taxon>
        <taxon>Bastillevirinae</taxon>
        <taxon>Siophivirus</taxon>
        <taxon>Siophivirus SIOphi</taxon>
    </lineage>
</organism>
<reference evidence="1 2" key="1">
    <citation type="submission" date="2013-02" db="EMBL/GenBank/DDBJ databases">
        <authorList>
            <person name="Lukaszewicz M."/>
            <person name="Biegalska A."/>
            <person name="Krasowska A."/>
        </authorList>
    </citation>
    <scope>NUCLEOTIDE SEQUENCE [LARGE SCALE GENOMIC DNA]</scope>
</reference>
<dbReference type="Proteomes" id="UP000258501">
    <property type="component" value="Segment"/>
</dbReference>
<accession>R4JEY6</accession>
<gene>
    <name evidence="1" type="ORF">SIOphi_00325</name>
</gene>
<sequence length="383" mass="43520">MTKTKKYVRIKKSSNPAYWYADRIGEVFEVEGMTDTDYVVFIEDIGSSLVLKKDAELIVTEKRPAKKGEKVLVIDPPELDTYILPYEKAEVVGTFSNSPIERDYSGVFVRVVLGKRPEYLSDEQYEVIVNNEVKNEEADEMKNRLLIENAKTVFEKKGDKYFGYKSRLGDIVIGGNYSYAFIVHYAKTNEDVVIIPGDVNVVTTPVCTTEEERLWKPEKTAQERRDEIVEQAKADVERLRTNNRLWRTFDITFNVNRESRTVEAVAKKPNSRTAFYGTAVCAPDDCFNVHIGEAIALHRALGLKVPDEYLNAPQPTEVRVGDVVRIVTFDGRVEEFTVGKLENGKAYDADYPGAFSYLDAQKRHGLPCTNPKIIDDSRTEVVE</sequence>
<evidence type="ECO:0000313" key="2">
    <source>
        <dbReference type="Proteomes" id="UP000258501"/>
    </source>
</evidence>
<dbReference type="OrthoDB" id="11735at10239"/>
<evidence type="ECO:0000313" key="1">
    <source>
        <dbReference type="EMBL" id="AGK86873.1"/>
    </source>
</evidence>
<protein>
    <submittedName>
        <fullName evidence="1">Uncharacterized protein</fullName>
    </submittedName>
</protein>